<dbReference type="Proteomes" id="UP000223913">
    <property type="component" value="Unassembled WGS sequence"/>
</dbReference>
<dbReference type="SUPFAM" id="SSF82693">
    <property type="entry name" value="Multidrug efflux transporter AcrB pore domain, PN1, PN2, PC1 and PC2 subdomains"/>
    <property type="match status" value="2"/>
</dbReference>
<feature type="transmembrane region" description="Helical" evidence="1">
    <location>
        <begin position="882"/>
        <end position="901"/>
    </location>
</feature>
<dbReference type="Gene3D" id="3.30.2090.10">
    <property type="entry name" value="Multidrug efflux transporter AcrB TolC docking domain, DN and DC subdomains"/>
    <property type="match status" value="2"/>
</dbReference>
<evidence type="ECO:0000256" key="1">
    <source>
        <dbReference type="SAM" id="Phobius"/>
    </source>
</evidence>
<feature type="transmembrane region" description="Helical" evidence="1">
    <location>
        <begin position="417"/>
        <end position="438"/>
    </location>
</feature>
<dbReference type="Gene3D" id="3.30.70.1320">
    <property type="entry name" value="Multidrug efflux transporter AcrB pore domain like"/>
    <property type="match status" value="1"/>
</dbReference>
<dbReference type="Gene3D" id="3.30.70.1440">
    <property type="entry name" value="Multidrug efflux transporter AcrB pore domain"/>
    <property type="match status" value="1"/>
</dbReference>
<name>A0A2D0MYS0_FLAN2</name>
<keyword evidence="3" id="KW-1185">Reference proteome</keyword>
<feature type="transmembrane region" description="Helical" evidence="1">
    <location>
        <begin position="385"/>
        <end position="405"/>
    </location>
</feature>
<feature type="transmembrane region" description="Helical" evidence="1">
    <location>
        <begin position="908"/>
        <end position="928"/>
    </location>
</feature>
<protein>
    <submittedName>
        <fullName evidence="2">Uncharacterized protein</fullName>
    </submittedName>
</protein>
<dbReference type="PRINTS" id="PR00702">
    <property type="entry name" value="ACRIFLAVINRP"/>
</dbReference>
<dbReference type="EMBL" id="PDUD01000058">
    <property type="protein sequence ID" value="PHN01278.1"/>
    <property type="molecule type" value="Genomic_DNA"/>
</dbReference>
<dbReference type="Gene3D" id="1.20.1640.10">
    <property type="entry name" value="Multidrug efflux transporter AcrB transmembrane domain"/>
    <property type="match status" value="3"/>
</dbReference>
<dbReference type="SUPFAM" id="SSF82866">
    <property type="entry name" value="Multidrug efflux transporter AcrB transmembrane domain"/>
    <property type="match status" value="2"/>
</dbReference>
<keyword evidence="1" id="KW-0472">Membrane</keyword>
<dbReference type="PANTHER" id="PTHR32063">
    <property type="match status" value="1"/>
</dbReference>
<keyword evidence="1" id="KW-0812">Transmembrane</keyword>
<reference evidence="2 3" key="1">
    <citation type="submission" date="2017-10" db="EMBL/GenBank/DDBJ databases">
        <title>The draft genome sequence of Lewinella nigricans NBRC 102662.</title>
        <authorList>
            <person name="Wang K."/>
        </authorList>
    </citation>
    <scope>NUCLEOTIDE SEQUENCE [LARGE SCALE GENOMIC DNA]</scope>
    <source>
        <strain evidence="2 3">NBRC 102662</strain>
    </source>
</reference>
<dbReference type="InterPro" id="IPR001036">
    <property type="entry name" value="Acrflvin-R"/>
</dbReference>
<dbReference type="GO" id="GO:0042910">
    <property type="term" value="F:xenobiotic transmembrane transporter activity"/>
    <property type="evidence" value="ECO:0007669"/>
    <property type="project" value="TreeGrafter"/>
</dbReference>
<dbReference type="Pfam" id="PF00873">
    <property type="entry name" value="ACR_tran"/>
    <property type="match status" value="2"/>
</dbReference>
<dbReference type="RefSeq" id="WP_099155335.1">
    <property type="nucleotide sequence ID" value="NZ_PDUD01000058.1"/>
</dbReference>
<feature type="transmembrane region" description="Helical" evidence="1">
    <location>
        <begin position="507"/>
        <end position="528"/>
    </location>
</feature>
<evidence type="ECO:0000313" key="3">
    <source>
        <dbReference type="Proteomes" id="UP000223913"/>
    </source>
</evidence>
<dbReference type="Gene3D" id="3.30.70.1430">
    <property type="entry name" value="Multidrug efflux transporter AcrB pore domain"/>
    <property type="match status" value="2"/>
</dbReference>
<feature type="transmembrane region" description="Helical" evidence="1">
    <location>
        <begin position="1008"/>
        <end position="1035"/>
    </location>
</feature>
<dbReference type="AlphaFoldDB" id="A0A2D0MYS0"/>
<comment type="caution">
    <text evidence="2">The sequence shown here is derived from an EMBL/GenBank/DDBJ whole genome shotgun (WGS) entry which is preliminary data.</text>
</comment>
<proteinExistence type="predicted"/>
<organism evidence="2 3">
    <name type="scientific">Flavilitoribacter nigricans (strain ATCC 23147 / DSM 23189 / NBRC 102662 / NCIMB 1420 / SS-2)</name>
    <name type="common">Lewinella nigricans</name>
    <dbReference type="NCBI Taxonomy" id="1122177"/>
    <lineage>
        <taxon>Bacteria</taxon>
        <taxon>Pseudomonadati</taxon>
        <taxon>Bacteroidota</taxon>
        <taxon>Saprospiria</taxon>
        <taxon>Saprospirales</taxon>
        <taxon>Lewinellaceae</taxon>
        <taxon>Flavilitoribacter</taxon>
    </lineage>
</organism>
<dbReference type="SUPFAM" id="SSF82714">
    <property type="entry name" value="Multidrug efflux transporter AcrB TolC docking domain, DN and DC subdomains"/>
    <property type="match status" value="1"/>
</dbReference>
<sequence>MRYAPFQMRILFVLASLTGLLLICQLKLKLYPSPITQSLSVSFNYRGASSELVEREVTSVLESAFSRLENIIELESYSRNGAGQVSVVFDRSVSMEDMRLQIATTVRQLQATFPDAVTYPRISYLSQYNSDPVLLVYNLISDLPPELLKSIIDRKITQELAGIEDIRNVSISGLLSNEIVIELEDNLLSIYDLDYDIIRQNIQSWNSSFDLGMTTDPESHQLIAIRVGVRGDPLNYIEQLKQLKFRLSNGRVVLLKDLGEIHLRPQKSNYQYRINGENSVNLVIHSAAQGNQIELARKVKQKMTIAEKALAGQVELILSTDRSNFLQKQLATILKRIAFALFILLICMVIIYRKSKIWMPVWAGFTVTLLVAVLLYHLVGLELHLYSLAGLTLSLGIVLDNLIIATDHLYNQKGERIFLALLAATLTTVGALSIVFFISPEYREHLTDFAWVFFINIGVSLLVALFFIPAIIRSRLVFPYSIKNLRRIVRWNGLLERYIVWISRYRWLPMVIMVLSFGVPLFLLPVRWEAQGNIPALYNKVMDGYYGKKIHPNLSLYFGGALRLFFQAGERFKMMPIEEKETILFVRAKLPFGGTLEQMDELIRDFERFLIQFEGIEKFHSTIGNSTDASIEIFFKPNYVEGAFPYQLQRMLETKAIRTGAGDLAIFGVGPGFNNELKDRRLSTHLRLLGYNYNQLWQIAEMVREELLENMRIQEVFINDRKNDYTPRNAYYEVVFNKKMFPMINALTVKKLGRSWFETDMETGAVGYVQGQHVSIPIRLESREPQKTQLWEVLNAPRFLDSVRYFKQHIFSNLQKRSGNLGVSRINQQYQLFIEYDFIGHKRQEELVKLLMLDDLSGKLPPGYYLQDSNPANWWNNNYQQLALVIGGALLMIFFVSAILFNSVRQAFIPLISIPPAFIGIFLTSYWLDFNFDLGGFTSFLLVAGLSVNAAIFIINDYNNIKKHNSVDGSTRAYIKAFNLKIIPIILTAVSTILGLLPFVLFDRDEAFWYALAICTIGGLIFSLFGICLLLPLFFSSKIQRHSKIKSSL</sequence>
<gene>
    <name evidence="2" type="ORF">CRP01_38010</name>
</gene>
<feature type="transmembrane region" description="Helical" evidence="1">
    <location>
        <begin position="450"/>
        <end position="472"/>
    </location>
</feature>
<dbReference type="PANTHER" id="PTHR32063:SF0">
    <property type="entry name" value="SWARMING MOTILITY PROTEIN SWRC"/>
    <property type="match status" value="1"/>
</dbReference>
<evidence type="ECO:0000313" key="2">
    <source>
        <dbReference type="EMBL" id="PHN01278.1"/>
    </source>
</evidence>
<feature type="transmembrane region" description="Helical" evidence="1">
    <location>
        <begin position="333"/>
        <end position="352"/>
    </location>
</feature>
<dbReference type="GO" id="GO:0005886">
    <property type="term" value="C:plasma membrane"/>
    <property type="evidence" value="ECO:0007669"/>
    <property type="project" value="TreeGrafter"/>
</dbReference>
<accession>A0A2D0MYS0</accession>
<keyword evidence="1" id="KW-1133">Transmembrane helix</keyword>
<feature type="transmembrane region" description="Helical" evidence="1">
    <location>
        <begin position="934"/>
        <end position="955"/>
    </location>
</feature>
<dbReference type="OrthoDB" id="9809409at2"/>
<feature type="transmembrane region" description="Helical" evidence="1">
    <location>
        <begin position="359"/>
        <end position="379"/>
    </location>
</feature>
<feature type="transmembrane region" description="Helical" evidence="1">
    <location>
        <begin position="982"/>
        <end position="1002"/>
    </location>
</feature>
<dbReference type="InterPro" id="IPR027463">
    <property type="entry name" value="AcrB_DN_DC_subdom"/>
</dbReference>